<comment type="subcellular location">
    <subcellularLocation>
        <location evidence="1">Membrane</location>
        <topology evidence="1">Multi-pass membrane protein</topology>
    </subcellularLocation>
</comment>
<keyword evidence="4 6" id="KW-1133">Transmembrane helix</keyword>
<keyword evidence="5 6" id="KW-0472">Membrane</keyword>
<evidence type="ECO:0000256" key="2">
    <source>
        <dbReference type="ARBA" id="ARBA00005241"/>
    </source>
</evidence>
<dbReference type="PANTHER" id="PTHR16172:SF41">
    <property type="entry name" value="MAJOR FACILITATOR SUPERFAMILY DOMAIN-CONTAINING PROTEIN 6-LIKE"/>
    <property type="match status" value="1"/>
</dbReference>
<dbReference type="PANTHER" id="PTHR16172">
    <property type="entry name" value="MAJOR FACILITATOR SUPERFAMILY DOMAIN-CONTAINING PROTEIN 6-LIKE"/>
    <property type="match status" value="1"/>
</dbReference>
<feature type="transmembrane region" description="Helical" evidence="6">
    <location>
        <begin position="283"/>
        <end position="303"/>
    </location>
</feature>
<dbReference type="GO" id="GO:0022857">
    <property type="term" value="F:transmembrane transporter activity"/>
    <property type="evidence" value="ECO:0007669"/>
    <property type="project" value="InterPro"/>
</dbReference>
<accession>A0AAV4SUM6</accession>
<comment type="similarity">
    <text evidence="2">Belongs to the major facilitator superfamily. MFSD6 family.</text>
</comment>
<dbReference type="PROSITE" id="PS50850">
    <property type="entry name" value="MFS"/>
    <property type="match status" value="1"/>
</dbReference>
<sequence length="510" mass="56815">MKKESETQNGGESGGISFQHQNKQSFQDQHLQATDNFKSFAFPLANSFVCADYLSNTDFKPTRTYIRGNIVDVFGSEFFYTINPIYDESKIFGALYCSKTNSFEFEINRTCETFSVEPCEEVCAKTNDFHCCGHILAQQILQNVTTNYTDAASILTNDSYYDFDWCLHDRKVVLVANDTGSLCDIYSNNACSPSCESFAIVNKDRIMYVLLYIAIAILLCIAHENVFRCLDTVAMSMAKHHKADYGKQKLWCAIGSLVGPSLAALVVYITTFSNDQPNYESSLVLFVVLCVASLVFLPTVNLKRHEPAKKIWKATTVLFKNTDFLVFTFVLLVLGGTWGFQVNFKNVYLTSIGAPTYLVGVIDTFAALTGLPVLYTSKWLTNKIGNENIAVLSVLSYGIKCLGLSFLQTSWPAFLLELTSAINFYLFWVACMNFCTETSPEDLKSTVIAFAGSIHFSIGRALGSLGGGLLMSFYGGRIAFQVIAVVNIAVALFYGKYLHSKRIQKKKILK</sequence>
<evidence type="ECO:0000313" key="9">
    <source>
        <dbReference type="Proteomes" id="UP001054945"/>
    </source>
</evidence>
<dbReference type="Gene3D" id="1.20.1250.20">
    <property type="entry name" value="MFS general substrate transporter like domains"/>
    <property type="match status" value="1"/>
</dbReference>
<dbReference type="AlphaFoldDB" id="A0AAV4SUM6"/>
<evidence type="ECO:0000256" key="5">
    <source>
        <dbReference type="ARBA" id="ARBA00023136"/>
    </source>
</evidence>
<evidence type="ECO:0000259" key="7">
    <source>
        <dbReference type="PROSITE" id="PS50850"/>
    </source>
</evidence>
<evidence type="ECO:0000256" key="6">
    <source>
        <dbReference type="SAM" id="Phobius"/>
    </source>
</evidence>
<dbReference type="Pfam" id="PF12832">
    <property type="entry name" value="MFS_1_like"/>
    <property type="match status" value="1"/>
</dbReference>
<dbReference type="SUPFAM" id="SSF103473">
    <property type="entry name" value="MFS general substrate transporter"/>
    <property type="match status" value="1"/>
</dbReference>
<keyword evidence="3 6" id="KW-0812">Transmembrane</keyword>
<feature type="transmembrane region" description="Helical" evidence="6">
    <location>
        <begin position="250"/>
        <end position="271"/>
    </location>
</feature>
<dbReference type="GO" id="GO:0016020">
    <property type="term" value="C:membrane"/>
    <property type="evidence" value="ECO:0007669"/>
    <property type="project" value="UniProtKB-SubCell"/>
</dbReference>
<reference evidence="8 9" key="1">
    <citation type="submission" date="2021-06" db="EMBL/GenBank/DDBJ databases">
        <title>Caerostris extrusa draft genome.</title>
        <authorList>
            <person name="Kono N."/>
            <person name="Arakawa K."/>
        </authorList>
    </citation>
    <scope>NUCLEOTIDE SEQUENCE [LARGE SCALE GENOMIC DNA]</scope>
</reference>
<feature type="transmembrane region" description="Helical" evidence="6">
    <location>
        <begin position="413"/>
        <end position="435"/>
    </location>
</feature>
<dbReference type="EMBL" id="BPLR01010017">
    <property type="protein sequence ID" value="GIY36167.1"/>
    <property type="molecule type" value="Genomic_DNA"/>
</dbReference>
<protein>
    <submittedName>
        <fullName evidence="8">MFS_1_like domain-containing protein</fullName>
    </submittedName>
</protein>
<gene>
    <name evidence="8" type="primary">AVEN_87912_1</name>
    <name evidence="8" type="ORF">CEXT_106311</name>
</gene>
<evidence type="ECO:0000256" key="1">
    <source>
        <dbReference type="ARBA" id="ARBA00004141"/>
    </source>
</evidence>
<dbReference type="InterPro" id="IPR020846">
    <property type="entry name" value="MFS_dom"/>
</dbReference>
<dbReference type="Proteomes" id="UP001054945">
    <property type="component" value="Unassembled WGS sequence"/>
</dbReference>
<evidence type="ECO:0000256" key="3">
    <source>
        <dbReference type="ARBA" id="ARBA00022692"/>
    </source>
</evidence>
<feature type="transmembrane region" description="Helical" evidence="6">
    <location>
        <begin position="447"/>
        <end position="472"/>
    </location>
</feature>
<feature type="domain" description="Major facilitator superfamily (MFS) profile" evidence="7">
    <location>
        <begin position="316"/>
        <end position="510"/>
    </location>
</feature>
<feature type="transmembrane region" description="Helical" evidence="6">
    <location>
        <begin position="356"/>
        <end position="377"/>
    </location>
</feature>
<feature type="transmembrane region" description="Helical" evidence="6">
    <location>
        <begin position="206"/>
        <end position="230"/>
    </location>
</feature>
<evidence type="ECO:0000256" key="4">
    <source>
        <dbReference type="ARBA" id="ARBA00022989"/>
    </source>
</evidence>
<feature type="transmembrane region" description="Helical" evidence="6">
    <location>
        <begin position="478"/>
        <end position="498"/>
    </location>
</feature>
<proteinExistence type="inferred from homology"/>
<comment type="caution">
    <text evidence="8">The sequence shown here is derived from an EMBL/GenBank/DDBJ whole genome shotgun (WGS) entry which is preliminary data.</text>
</comment>
<dbReference type="InterPro" id="IPR036259">
    <property type="entry name" value="MFS_trans_sf"/>
</dbReference>
<evidence type="ECO:0000313" key="8">
    <source>
        <dbReference type="EMBL" id="GIY36167.1"/>
    </source>
</evidence>
<keyword evidence="9" id="KW-1185">Reference proteome</keyword>
<feature type="transmembrane region" description="Helical" evidence="6">
    <location>
        <begin position="389"/>
        <end position="407"/>
    </location>
</feature>
<organism evidence="8 9">
    <name type="scientific">Caerostris extrusa</name>
    <name type="common">Bark spider</name>
    <name type="synonym">Caerostris bankana</name>
    <dbReference type="NCBI Taxonomy" id="172846"/>
    <lineage>
        <taxon>Eukaryota</taxon>
        <taxon>Metazoa</taxon>
        <taxon>Ecdysozoa</taxon>
        <taxon>Arthropoda</taxon>
        <taxon>Chelicerata</taxon>
        <taxon>Arachnida</taxon>
        <taxon>Araneae</taxon>
        <taxon>Araneomorphae</taxon>
        <taxon>Entelegynae</taxon>
        <taxon>Araneoidea</taxon>
        <taxon>Araneidae</taxon>
        <taxon>Caerostris</taxon>
    </lineage>
</organism>
<feature type="transmembrane region" description="Helical" evidence="6">
    <location>
        <begin position="324"/>
        <end position="344"/>
    </location>
</feature>
<dbReference type="InterPro" id="IPR051717">
    <property type="entry name" value="MFS_MFSD6"/>
</dbReference>
<dbReference type="InterPro" id="IPR024989">
    <property type="entry name" value="MFS_assoc_dom"/>
</dbReference>
<name>A0AAV4SUM6_CAEEX</name>